<dbReference type="InterPro" id="IPR000483">
    <property type="entry name" value="Cys-rich_flank_reg_C"/>
</dbReference>
<evidence type="ECO:0000259" key="21">
    <source>
        <dbReference type="PROSITE" id="PS50104"/>
    </source>
</evidence>
<dbReference type="SUPFAM" id="SSF52200">
    <property type="entry name" value="Toll/Interleukin receptor TIR domain"/>
    <property type="match status" value="1"/>
</dbReference>
<dbReference type="SMART" id="SM00369">
    <property type="entry name" value="LRR_TYP"/>
    <property type="match status" value="8"/>
</dbReference>
<keyword evidence="3" id="KW-0597">Phosphoprotein</keyword>
<evidence type="ECO:0000256" key="17">
    <source>
        <dbReference type="ARBA" id="ARBA00062299"/>
    </source>
</evidence>
<evidence type="ECO:0000256" key="16">
    <source>
        <dbReference type="ARBA" id="ARBA00057507"/>
    </source>
</evidence>
<dbReference type="SMART" id="SM00082">
    <property type="entry name" value="LRRCT"/>
    <property type="match status" value="1"/>
</dbReference>
<dbReference type="InterPro" id="IPR003591">
    <property type="entry name" value="Leu-rich_rpt_typical-subtyp"/>
</dbReference>
<evidence type="ECO:0000256" key="11">
    <source>
        <dbReference type="ARBA" id="ARBA00023136"/>
    </source>
</evidence>
<evidence type="ECO:0000256" key="15">
    <source>
        <dbReference type="ARBA" id="ARBA00023198"/>
    </source>
</evidence>
<keyword evidence="11 19" id="KW-0472">Membrane</keyword>
<dbReference type="GO" id="GO:0045087">
    <property type="term" value="P:innate immune response"/>
    <property type="evidence" value="ECO:0007669"/>
    <property type="project" value="UniProtKB-KW"/>
</dbReference>
<gene>
    <name evidence="23" type="primary">tlr5a</name>
</gene>
<dbReference type="SMART" id="SM00255">
    <property type="entry name" value="TIR"/>
    <property type="match status" value="1"/>
</dbReference>
<dbReference type="Gene3D" id="3.80.10.10">
    <property type="entry name" value="Ribonuclease Inhibitor"/>
    <property type="match status" value="3"/>
</dbReference>
<dbReference type="FunFam" id="3.40.50.10140:FF:000001">
    <property type="entry name" value="Toll-like receptor 2"/>
    <property type="match status" value="1"/>
</dbReference>
<evidence type="ECO:0000256" key="2">
    <source>
        <dbReference type="ARBA" id="ARBA00009634"/>
    </source>
</evidence>
<keyword evidence="13" id="KW-0675">Receptor</keyword>
<dbReference type="GO" id="GO:0038023">
    <property type="term" value="F:signaling receptor activity"/>
    <property type="evidence" value="ECO:0007669"/>
    <property type="project" value="TreeGrafter"/>
</dbReference>
<comment type="subunit">
    <text evidence="17">Homodimer. Interacts with MYD88 (via TIR domain). Interacts with TICAM1 (via TIR domain). Interacts with UNC93B1; this interaction is essential for proper TLR5 localization to the plasma membrane.</text>
</comment>
<reference evidence="23" key="1">
    <citation type="submission" date="2025-08" db="UniProtKB">
        <authorList>
            <consortium name="RefSeq"/>
        </authorList>
    </citation>
    <scope>IDENTIFICATION</scope>
</reference>
<evidence type="ECO:0000256" key="6">
    <source>
        <dbReference type="ARBA" id="ARBA00022692"/>
    </source>
</evidence>
<dbReference type="InterPro" id="IPR035897">
    <property type="entry name" value="Toll_tir_struct_dom_sf"/>
</dbReference>
<feature type="signal peptide" evidence="20">
    <location>
        <begin position="1"/>
        <end position="32"/>
    </location>
</feature>
<protein>
    <recommendedName>
        <fullName evidence="18">Toll-like receptor 5</fullName>
    </recommendedName>
</protein>
<evidence type="ECO:0000256" key="5">
    <source>
        <dbReference type="ARBA" id="ARBA00022614"/>
    </source>
</evidence>
<dbReference type="InterPro" id="IPR032675">
    <property type="entry name" value="LRR_dom_sf"/>
</dbReference>
<organism evidence="22 23">
    <name type="scientific">Chanos chanos</name>
    <name type="common">Milkfish</name>
    <name type="synonym">Mugil chanos</name>
    <dbReference type="NCBI Taxonomy" id="29144"/>
    <lineage>
        <taxon>Eukaryota</taxon>
        <taxon>Metazoa</taxon>
        <taxon>Chordata</taxon>
        <taxon>Craniata</taxon>
        <taxon>Vertebrata</taxon>
        <taxon>Euteleostomi</taxon>
        <taxon>Actinopterygii</taxon>
        <taxon>Neopterygii</taxon>
        <taxon>Teleostei</taxon>
        <taxon>Ostariophysi</taxon>
        <taxon>Gonorynchiformes</taxon>
        <taxon>Chanidae</taxon>
        <taxon>Chanos</taxon>
    </lineage>
</organism>
<dbReference type="InterPro" id="IPR001611">
    <property type="entry name" value="Leu-rich_rpt"/>
</dbReference>
<keyword evidence="12" id="KW-1015">Disulfide bond</keyword>
<evidence type="ECO:0000256" key="20">
    <source>
        <dbReference type="SAM" id="SignalP"/>
    </source>
</evidence>
<feature type="transmembrane region" description="Helical" evidence="19">
    <location>
        <begin position="663"/>
        <end position="686"/>
    </location>
</feature>
<evidence type="ECO:0000256" key="14">
    <source>
        <dbReference type="ARBA" id="ARBA00023180"/>
    </source>
</evidence>
<dbReference type="Proteomes" id="UP000504632">
    <property type="component" value="Chromosome 4"/>
</dbReference>
<comment type="subcellular location">
    <subcellularLocation>
        <location evidence="1">Membrane</location>
        <topology evidence="1">Single-pass type I membrane protein</topology>
    </subcellularLocation>
</comment>
<dbReference type="RefSeq" id="XP_030626731.1">
    <property type="nucleotide sequence ID" value="XM_030770871.1"/>
</dbReference>
<dbReference type="PROSITE" id="PS51450">
    <property type="entry name" value="LRR"/>
    <property type="match status" value="2"/>
</dbReference>
<dbReference type="SUPFAM" id="SSF52058">
    <property type="entry name" value="L domain-like"/>
    <property type="match status" value="2"/>
</dbReference>
<accession>A0A6J2V6B7</accession>
<keyword evidence="4" id="KW-0399">Innate immunity</keyword>
<dbReference type="InParanoid" id="A0A6J2V6B7"/>
<comment type="similarity">
    <text evidence="2">Belongs to the Toll-like receptor family.</text>
</comment>
<comment type="function">
    <text evidence="16">Pattern recognition receptor (PRR) located on the cell surface that participates in the activation of innate immunity and inflammatory response. Recognizes small molecular motifs named pathogen-associated molecular pattern (PAMPs) expressed by pathogens and microbe-associated molecular patterns (MAMPs) usually expressed by resident microbiota. Upon ligand binding such as bacterial flagellins, recruits intracellular adapter proteins MYD88 and TRIF leading to NF-kappa-B activation, cytokine secretion and induction of the inflammatory response. Plays thereby an important role in the relationship between the intestinal epithelium and enteric microbes and contributes to the gut microbiota composition throughout life.</text>
</comment>
<evidence type="ECO:0000256" key="10">
    <source>
        <dbReference type="ARBA" id="ARBA00022989"/>
    </source>
</evidence>
<evidence type="ECO:0000313" key="22">
    <source>
        <dbReference type="Proteomes" id="UP000504632"/>
    </source>
</evidence>
<keyword evidence="6 19" id="KW-0812">Transmembrane</keyword>
<proteinExistence type="inferred from homology"/>
<evidence type="ECO:0000256" key="12">
    <source>
        <dbReference type="ARBA" id="ARBA00023157"/>
    </source>
</evidence>
<sequence>MQAKSSCNRMAVRNTFILILSGFLICQQVAKCNPGCIIQGHDAYCSAKSLTQVPVLPLYITYADLSQNFISEVHQKSFIGLEGLQMLNLGFQKVRGLVIKNNAFSKLYNLTYLHLGSNIRLHIESGAFNGLSNLQSLVLLRSGLNDSILSGNYLRPLVSLESLQLFGNDIHKIQPAQFFLNFSKFHILDLSLNWVPSVCETDLSGFQGKHFSLLKLSSIHLTDMRHPAFNWVQCGNPFRNISMEVLDLSLNGFSADMARPFFKAISGTKIQHLILRSSAMGKSFGYSNLPDPDKYTFQGLRESSIKSLDLSKTFILSLQSSLFSALGELEILSLAEGKINKMERNAFLGMTNLLSLNLSYNLLGEIYSETFENLPNLLVLDLSYNHIGVMAPDSFSQLSNLVRLDLRGNALRYADTFTLPNLKVVRLDDNKITTLNLHSHITNNITVIQLDSNRLSNLQDLYEILATSPDVEEIYVADNHFLWCTHDENNLVLTSNKLKVLDMRKTGLSNVWIQEKCLNMFGNLSHVLYLFLNQNALKSLPKAIFKGLISLHYLDLSLNYLTYLPPDIFPKSLKAVNLAHNSLGSPDPNIFTTLSLIDLSNNLFICDCHLKEFLMWMNDTNVTFFRPVNELTCEFPEALHGVPLTEYNIESCQEDDDALFEKLRVLLCVMCTTLITLITCSTIAFVRFRGYFFKFYKEVTLKIVADSPKTPTADDCPYDVYICFNSSDFKWVERALLKKLDSQFSEQNHLRCCIEARDFIPGEDHLSNMRNAIWGSKKTVCVVSKKFLRDGWCLEAFTLAQCRMLSELRDILVVILVGNLPLFKLMKHDQIRSYIKKREYLQWPEDSQDVEWFYSKLMHKIIKNTKLKKTKPETTKVIELTYINQQSKQELEHNPVASV</sequence>
<feature type="domain" description="TIR" evidence="21">
    <location>
        <begin position="716"/>
        <end position="861"/>
    </location>
</feature>
<dbReference type="GO" id="GO:0006954">
    <property type="term" value="P:inflammatory response"/>
    <property type="evidence" value="ECO:0007669"/>
    <property type="project" value="UniProtKB-KW"/>
</dbReference>
<evidence type="ECO:0000256" key="4">
    <source>
        <dbReference type="ARBA" id="ARBA00022588"/>
    </source>
</evidence>
<keyword evidence="7 20" id="KW-0732">Signal</keyword>
<evidence type="ECO:0000256" key="3">
    <source>
        <dbReference type="ARBA" id="ARBA00022553"/>
    </source>
</evidence>
<keyword evidence="14" id="KW-0325">Glycoprotein</keyword>
<dbReference type="Pfam" id="PF13855">
    <property type="entry name" value="LRR_8"/>
    <property type="match status" value="3"/>
</dbReference>
<keyword evidence="9" id="KW-0391">Immunity</keyword>
<evidence type="ECO:0000256" key="1">
    <source>
        <dbReference type="ARBA" id="ARBA00004479"/>
    </source>
</evidence>
<evidence type="ECO:0000256" key="18">
    <source>
        <dbReference type="ARBA" id="ARBA00072833"/>
    </source>
</evidence>
<dbReference type="GO" id="GO:0002224">
    <property type="term" value="P:toll-like receptor signaling pathway"/>
    <property type="evidence" value="ECO:0007669"/>
    <property type="project" value="TreeGrafter"/>
</dbReference>
<feature type="chain" id="PRO_5026773220" description="Toll-like receptor 5" evidence="20">
    <location>
        <begin position="33"/>
        <end position="899"/>
    </location>
</feature>
<keyword evidence="10 19" id="KW-1133">Transmembrane helix</keyword>
<evidence type="ECO:0000256" key="9">
    <source>
        <dbReference type="ARBA" id="ARBA00022859"/>
    </source>
</evidence>
<dbReference type="CTD" id="403138"/>
<dbReference type="PANTHER" id="PTHR24365">
    <property type="entry name" value="TOLL-LIKE RECEPTOR"/>
    <property type="match status" value="1"/>
</dbReference>
<keyword evidence="5" id="KW-0433">Leucine-rich repeat</keyword>
<evidence type="ECO:0000256" key="8">
    <source>
        <dbReference type="ARBA" id="ARBA00022737"/>
    </source>
</evidence>
<keyword evidence="15" id="KW-0395">Inflammatory response</keyword>
<dbReference type="PROSITE" id="PS50104">
    <property type="entry name" value="TIR"/>
    <property type="match status" value="1"/>
</dbReference>
<dbReference type="PANTHER" id="PTHR24365:SF525">
    <property type="entry name" value="TOLL-LIKE RECEPTOR 5"/>
    <property type="match status" value="1"/>
</dbReference>
<evidence type="ECO:0000256" key="19">
    <source>
        <dbReference type="SAM" id="Phobius"/>
    </source>
</evidence>
<name>A0A6J2V6B7_CHACN</name>
<evidence type="ECO:0000256" key="13">
    <source>
        <dbReference type="ARBA" id="ARBA00023170"/>
    </source>
</evidence>
<dbReference type="FunFam" id="3.80.10.10:FF:000365">
    <property type="entry name" value="Toll-like receptor 5"/>
    <property type="match status" value="1"/>
</dbReference>
<evidence type="ECO:0000256" key="7">
    <source>
        <dbReference type="ARBA" id="ARBA00022729"/>
    </source>
</evidence>
<dbReference type="OrthoDB" id="6160824at2759"/>
<keyword evidence="8" id="KW-0677">Repeat</keyword>
<dbReference type="AlphaFoldDB" id="A0A6J2V6B7"/>
<evidence type="ECO:0000313" key="23">
    <source>
        <dbReference type="RefSeq" id="XP_030626731.1"/>
    </source>
</evidence>
<dbReference type="GeneID" id="115809280"/>
<dbReference type="GO" id="GO:0005886">
    <property type="term" value="C:plasma membrane"/>
    <property type="evidence" value="ECO:0007669"/>
    <property type="project" value="TreeGrafter"/>
</dbReference>
<dbReference type="Gene3D" id="3.40.50.10140">
    <property type="entry name" value="Toll/interleukin-1 receptor homology (TIR) domain"/>
    <property type="match status" value="1"/>
</dbReference>
<dbReference type="FunCoup" id="A0A6J2V6B7">
    <property type="interactions" value="955"/>
</dbReference>
<dbReference type="FunFam" id="3.80.10.10:FF:000306">
    <property type="entry name" value="Toll-like receptor 5"/>
    <property type="match status" value="1"/>
</dbReference>
<keyword evidence="22" id="KW-1185">Reference proteome</keyword>
<dbReference type="InterPro" id="IPR000157">
    <property type="entry name" value="TIR_dom"/>
</dbReference>
<dbReference type="Pfam" id="PF01582">
    <property type="entry name" value="TIR"/>
    <property type="match status" value="1"/>
</dbReference>